<sequence>MHSSPLTLLSQAWLTLDNETLSSLDLEELESTFRGMLEAKQLDTKNPCKEVAEPTGSLDGVTEKELFSTHCRFFDDGGTTTDYAPTADAHPVWQSTELGVW</sequence>
<evidence type="ECO:0000313" key="3">
    <source>
        <dbReference type="Proteomes" id="UP000251314"/>
    </source>
</evidence>
<dbReference type="Proteomes" id="UP000735874">
    <property type="component" value="Unassembled WGS sequence"/>
</dbReference>
<name>A0A329S164_9STRA</name>
<keyword evidence="3" id="KW-1185">Reference proteome</keyword>
<dbReference type="AlphaFoldDB" id="A0A329S164"/>
<dbReference type="VEuPathDB" id="FungiDB:PC110_g13194"/>
<reference evidence="2 3" key="1">
    <citation type="submission" date="2018-01" db="EMBL/GenBank/DDBJ databases">
        <title>Draft genome of the strawberry crown rot pathogen Phytophthora cactorum.</title>
        <authorList>
            <person name="Armitage A.D."/>
            <person name="Lysoe E."/>
            <person name="Nellist C.F."/>
            <person name="Harrison R.J."/>
            <person name="Brurberg M.B."/>
        </authorList>
    </citation>
    <scope>NUCLEOTIDE SEQUENCE [LARGE SCALE GENOMIC DNA]</scope>
    <source>
        <strain evidence="2 3">10300</strain>
    </source>
</reference>
<dbReference type="Proteomes" id="UP000251314">
    <property type="component" value="Unassembled WGS sequence"/>
</dbReference>
<dbReference type="EMBL" id="MJFZ01000370">
    <property type="protein sequence ID" value="RAW30451.1"/>
    <property type="molecule type" value="Genomic_DNA"/>
</dbReference>
<proteinExistence type="predicted"/>
<protein>
    <submittedName>
        <fullName evidence="2">Uncharacterized protein</fullName>
    </submittedName>
</protein>
<evidence type="ECO:0000313" key="2">
    <source>
        <dbReference type="EMBL" id="RAW30451.1"/>
    </source>
</evidence>
<reference evidence="1" key="2">
    <citation type="submission" date="2018-10" db="EMBL/GenBank/DDBJ databases">
        <title>Effector identification in a new, highly contiguous assembly of the strawberry crown rot pathogen Phytophthora cactorum.</title>
        <authorList>
            <person name="Armitage A.D."/>
            <person name="Nellist C.F."/>
            <person name="Bates H."/>
            <person name="Vickerstaff R.J."/>
            <person name="Harrison R.J."/>
        </authorList>
    </citation>
    <scope>NUCLEOTIDE SEQUENCE</scope>
    <source>
        <strain evidence="1">15-7</strain>
    </source>
</reference>
<gene>
    <name evidence="2" type="ORF">PC110_g13194</name>
    <name evidence="1" type="ORF">PC113_g6559</name>
</gene>
<dbReference type="STRING" id="29920.A0A329S164"/>
<evidence type="ECO:0000313" key="1">
    <source>
        <dbReference type="EMBL" id="KAG2862130.1"/>
    </source>
</evidence>
<organism evidence="2 3">
    <name type="scientific">Phytophthora cactorum</name>
    <dbReference type="NCBI Taxonomy" id="29920"/>
    <lineage>
        <taxon>Eukaryota</taxon>
        <taxon>Sar</taxon>
        <taxon>Stramenopiles</taxon>
        <taxon>Oomycota</taxon>
        <taxon>Peronosporomycetes</taxon>
        <taxon>Peronosporales</taxon>
        <taxon>Peronosporaceae</taxon>
        <taxon>Phytophthora</taxon>
    </lineage>
</organism>
<dbReference type="OrthoDB" id="72203at2759"/>
<accession>A0A329S164</accession>
<dbReference type="EMBL" id="RCMG01000136">
    <property type="protein sequence ID" value="KAG2862130.1"/>
    <property type="molecule type" value="Genomic_DNA"/>
</dbReference>
<comment type="caution">
    <text evidence="2">The sequence shown here is derived from an EMBL/GenBank/DDBJ whole genome shotgun (WGS) entry which is preliminary data.</text>
</comment>